<evidence type="ECO:0000256" key="1">
    <source>
        <dbReference type="ARBA" id="ARBA00004651"/>
    </source>
</evidence>
<evidence type="ECO:0000256" key="6">
    <source>
        <dbReference type="SAM" id="Phobius"/>
    </source>
</evidence>
<evidence type="ECO:0000256" key="5">
    <source>
        <dbReference type="ARBA" id="ARBA00023136"/>
    </source>
</evidence>
<feature type="transmembrane region" description="Helical" evidence="6">
    <location>
        <begin position="122"/>
        <end position="139"/>
    </location>
</feature>
<comment type="subcellular location">
    <subcellularLocation>
        <location evidence="1">Cell membrane</location>
        <topology evidence="1">Multi-pass membrane protein</topology>
    </subcellularLocation>
</comment>
<sequence length="209" mass="22153">MLVPLPTLLLFAAAALALAITPGPDMLMCLSRSIAQGRQTAFAALFGIQAGCYVWALAAAYGLAGLLALSPVVYDAVRFAGAGYLAYLAWTTFRAKEALGVRDGLPSVAWGRAFRQGLTTNLLNPKVALFFLALFPQFVDPAKSMVAQSLVLVSVLCIIGFSINGGVILAASGFARFLGQRPGIARAQRWFLSTVFGGLALRLALDDRR</sequence>
<evidence type="ECO:0000256" key="2">
    <source>
        <dbReference type="ARBA" id="ARBA00022475"/>
    </source>
</evidence>
<dbReference type="Proteomes" id="UP000646365">
    <property type="component" value="Unassembled WGS sequence"/>
</dbReference>
<keyword evidence="5 6" id="KW-0472">Membrane</keyword>
<keyword evidence="2" id="KW-1003">Cell membrane</keyword>
<feature type="transmembrane region" description="Helical" evidence="6">
    <location>
        <begin position="43"/>
        <end position="69"/>
    </location>
</feature>
<dbReference type="PANTHER" id="PTHR30086">
    <property type="entry name" value="ARGININE EXPORTER PROTEIN ARGO"/>
    <property type="match status" value="1"/>
</dbReference>
<reference evidence="7" key="2">
    <citation type="submission" date="2020-09" db="EMBL/GenBank/DDBJ databases">
        <authorList>
            <person name="Sun Q."/>
            <person name="Zhou Y."/>
        </authorList>
    </citation>
    <scope>NUCLEOTIDE SEQUENCE</scope>
    <source>
        <strain evidence="7">CGMCC 1.15725</strain>
    </source>
</reference>
<evidence type="ECO:0000256" key="3">
    <source>
        <dbReference type="ARBA" id="ARBA00022692"/>
    </source>
</evidence>
<reference evidence="7" key="1">
    <citation type="journal article" date="2014" name="Int. J. Syst. Evol. Microbiol.">
        <title>Complete genome sequence of Corynebacterium casei LMG S-19264T (=DSM 44701T), isolated from a smear-ripened cheese.</title>
        <authorList>
            <consortium name="US DOE Joint Genome Institute (JGI-PGF)"/>
            <person name="Walter F."/>
            <person name="Albersmeier A."/>
            <person name="Kalinowski J."/>
            <person name="Ruckert C."/>
        </authorList>
    </citation>
    <scope>NUCLEOTIDE SEQUENCE</scope>
    <source>
        <strain evidence="7">CGMCC 1.15725</strain>
    </source>
</reference>
<dbReference type="PANTHER" id="PTHR30086:SF20">
    <property type="entry name" value="ARGININE EXPORTER PROTEIN ARGO-RELATED"/>
    <property type="match status" value="1"/>
</dbReference>
<protein>
    <submittedName>
        <fullName evidence="7">Lysine transporter LysE</fullName>
    </submittedName>
</protein>
<evidence type="ECO:0000313" key="8">
    <source>
        <dbReference type="Proteomes" id="UP000646365"/>
    </source>
</evidence>
<dbReference type="PIRSF" id="PIRSF006324">
    <property type="entry name" value="LeuE"/>
    <property type="match status" value="1"/>
</dbReference>
<dbReference type="InterPro" id="IPR001123">
    <property type="entry name" value="LeuE-type"/>
</dbReference>
<dbReference type="EMBL" id="BMJQ01000001">
    <property type="protein sequence ID" value="GGF02952.1"/>
    <property type="molecule type" value="Genomic_DNA"/>
</dbReference>
<keyword evidence="4 6" id="KW-1133">Transmembrane helix</keyword>
<dbReference type="AlphaFoldDB" id="A0A8J3E311"/>
<dbReference type="GO" id="GO:0005886">
    <property type="term" value="C:plasma membrane"/>
    <property type="evidence" value="ECO:0007669"/>
    <property type="project" value="UniProtKB-SubCell"/>
</dbReference>
<organism evidence="7 8">
    <name type="scientific">Aliidongia dinghuensis</name>
    <dbReference type="NCBI Taxonomy" id="1867774"/>
    <lineage>
        <taxon>Bacteria</taxon>
        <taxon>Pseudomonadati</taxon>
        <taxon>Pseudomonadota</taxon>
        <taxon>Alphaproteobacteria</taxon>
        <taxon>Rhodospirillales</taxon>
        <taxon>Dongiaceae</taxon>
        <taxon>Aliidongia</taxon>
    </lineage>
</organism>
<keyword evidence="8" id="KW-1185">Reference proteome</keyword>
<feature type="transmembrane region" description="Helical" evidence="6">
    <location>
        <begin position="151"/>
        <end position="175"/>
    </location>
</feature>
<dbReference type="RefSeq" id="WP_189042194.1">
    <property type="nucleotide sequence ID" value="NZ_BMJQ01000001.1"/>
</dbReference>
<comment type="caution">
    <text evidence="7">The sequence shown here is derived from an EMBL/GenBank/DDBJ whole genome shotgun (WGS) entry which is preliminary data.</text>
</comment>
<dbReference type="GO" id="GO:0015171">
    <property type="term" value="F:amino acid transmembrane transporter activity"/>
    <property type="evidence" value="ECO:0007669"/>
    <property type="project" value="TreeGrafter"/>
</dbReference>
<keyword evidence="3 6" id="KW-0812">Transmembrane</keyword>
<evidence type="ECO:0000313" key="7">
    <source>
        <dbReference type="EMBL" id="GGF02952.1"/>
    </source>
</evidence>
<evidence type="ECO:0000256" key="4">
    <source>
        <dbReference type="ARBA" id="ARBA00022989"/>
    </source>
</evidence>
<gene>
    <name evidence="7" type="ORF">GCM10011611_05560</name>
</gene>
<proteinExistence type="predicted"/>
<accession>A0A8J3E311</accession>
<name>A0A8J3E311_9PROT</name>
<dbReference type="Pfam" id="PF01810">
    <property type="entry name" value="LysE"/>
    <property type="match status" value="1"/>
</dbReference>